<evidence type="ECO:0000259" key="8">
    <source>
        <dbReference type="Pfam" id="PF02771"/>
    </source>
</evidence>
<dbReference type="PANTHER" id="PTHR43188:SF1">
    <property type="entry name" value="ACYL-COA DEHYDROGENASE"/>
    <property type="match status" value="1"/>
</dbReference>
<feature type="domain" description="Acyl-CoA oxidase/dehydrogenase middle" evidence="7">
    <location>
        <begin position="135"/>
        <end position="226"/>
    </location>
</feature>
<comment type="caution">
    <text evidence="9">The sequence shown here is derived from an EMBL/GenBank/DDBJ whole genome shotgun (WGS) entry which is preliminary data.</text>
</comment>
<keyword evidence="10" id="KW-1185">Reference proteome</keyword>
<evidence type="ECO:0000259" key="6">
    <source>
        <dbReference type="Pfam" id="PF00441"/>
    </source>
</evidence>
<keyword evidence="5" id="KW-0560">Oxidoreductase</keyword>
<evidence type="ECO:0000313" key="10">
    <source>
        <dbReference type="Proteomes" id="UP001597055"/>
    </source>
</evidence>
<dbReference type="InterPro" id="IPR006089">
    <property type="entry name" value="Acyl-CoA_DH_CS"/>
</dbReference>
<protein>
    <submittedName>
        <fullName evidence="9">Acyl-CoA dehydrogenase family protein</fullName>
    </submittedName>
</protein>
<reference evidence="10" key="1">
    <citation type="journal article" date="2019" name="Int. J. Syst. Evol. Microbiol.">
        <title>The Global Catalogue of Microorganisms (GCM) 10K type strain sequencing project: providing services to taxonomists for standard genome sequencing and annotation.</title>
        <authorList>
            <consortium name="The Broad Institute Genomics Platform"/>
            <consortium name="The Broad Institute Genome Sequencing Center for Infectious Disease"/>
            <person name="Wu L."/>
            <person name="Ma J."/>
        </authorList>
    </citation>
    <scope>NUCLEOTIDE SEQUENCE [LARGE SCALE GENOMIC DNA]</scope>
    <source>
        <strain evidence="10">CCUG 54523</strain>
    </source>
</reference>
<feature type="domain" description="Acyl-CoA dehydrogenase/oxidase N-terminal" evidence="8">
    <location>
        <begin position="20"/>
        <end position="130"/>
    </location>
</feature>
<dbReference type="SUPFAM" id="SSF47203">
    <property type="entry name" value="Acyl-CoA dehydrogenase C-terminal domain-like"/>
    <property type="match status" value="1"/>
</dbReference>
<evidence type="ECO:0000256" key="2">
    <source>
        <dbReference type="ARBA" id="ARBA00009347"/>
    </source>
</evidence>
<dbReference type="EMBL" id="JBHTII010000001">
    <property type="protein sequence ID" value="MFD0790412.1"/>
    <property type="molecule type" value="Genomic_DNA"/>
</dbReference>
<dbReference type="InterPro" id="IPR036250">
    <property type="entry name" value="AcylCo_DH-like_C"/>
</dbReference>
<dbReference type="Gene3D" id="2.40.110.10">
    <property type="entry name" value="Butyryl-CoA Dehydrogenase, subunit A, domain 2"/>
    <property type="match status" value="1"/>
</dbReference>
<accession>A0ABW3AHE1</accession>
<dbReference type="RefSeq" id="WP_204978225.1">
    <property type="nucleotide sequence ID" value="NZ_JBHTII010000001.1"/>
</dbReference>
<comment type="cofactor">
    <cofactor evidence="1 5">
        <name>FAD</name>
        <dbReference type="ChEBI" id="CHEBI:57692"/>
    </cofactor>
</comment>
<dbReference type="Pfam" id="PF00441">
    <property type="entry name" value="Acyl-CoA_dh_1"/>
    <property type="match status" value="1"/>
</dbReference>
<comment type="similarity">
    <text evidence="2 5">Belongs to the acyl-CoA dehydrogenase family.</text>
</comment>
<keyword evidence="3 5" id="KW-0285">Flavoprotein</keyword>
<dbReference type="Pfam" id="PF02770">
    <property type="entry name" value="Acyl-CoA_dh_M"/>
    <property type="match status" value="1"/>
</dbReference>
<name>A0ABW3AHE1_9MICO</name>
<dbReference type="Pfam" id="PF02771">
    <property type="entry name" value="Acyl-CoA_dh_N"/>
    <property type="match status" value="1"/>
</dbReference>
<evidence type="ECO:0000256" key="3">
    <source>
        <dbReference type="ARBA" id="ARBA00022630"/>
    </source>
</evidence>
<dbReference type="InterPro" id="IPR013786">
    <property type="entry name" value="AcylCoA_DH/ox_N"/>
</dbReference>
<evidence type="ECO:0000256" key="1">
    <source>
        <dbReference type="ARBA" id="ARBA00001974"/>
    </source>
</evidence>
<dbReference type="InterPro" id="IPR046373">
    <property type="entry name" value="Acyl-CoA_Oxase/DH_mid-dom_sf"/>
</dbReference>
<dbReference type="InterPro" id="IPR045008">
    <property type="entry name" value="ACX4-like"/>
</dbReference>
<dbReference type="InterPro" id="IPR009100">
    <property type="entry name" value="AcylCoA_DH/oxidase_NM_dom_sf"/>
</dbReference>
<keyword evidence="4 5" id="KW-0274">FAD</keyword>
<dbReference type="PANTHER" id="PTHR43188">
    <property type="entry name" value="ACYL-COENZYME A OXIDASE"/>
    <property type="match status" value="1"/>
</dbReference>
<feature type="domain" description="Acyl-CoA dehydrogenase/oxidase C-terminal" evidence="6">
    <location>
        <begin position="242"/>
        <end position="384"/>
    </location>
</feature>
<organism evidence="9 10">
    <name type="scientific">Microbacterium insulae</name>
    <dbReference type="NCBI Taxonomy" id="483014"/>
    <lineage>
        <taxon>Bacteria</taxon>
        <taxon>Bacillati</taxon>
        <taxon>Actinomycetota</taxon>
        <taxon>Actinomycetes</taxon>
        <taxon>Micrococcales</taxon>
        <taxon>Microbacteriaceae</taxon>
        <taxon>Microbacterium</taxon>
    </lineage>
</organism>
<evidence type="ECO:0000256" key="4">
    <source>
        <dbReference type="ARBA" id="ARBA00022827"/>
    </source>
</evidence>
<dbReference type="InterPro" id="IPR006091">
    <property type="entry name" value="Acyl-CoA_Oxase/DH_mid-dom"/>
</dbReference>
<dbReference type="PROSITE" id="PS00073">
    <property type="entry name" value="ACYL_COA_DH_2"/>
    <property type="match status" value="1"/>
</dbReference>
<dbReference type="Gene3D" id="1.10.540.10">
    <property type="entry name" value="Acyl-CoA dehydrogenase/oxidase, N-terminal domain"/>
    <property type="match status" value="1"/>
</dbReference>
<evidence type="ECO:0000259" key="7">
    <source>
        <dbReference type="Pfam" id="PF02770"/>
    </source>
</evidence>
<dbReference type="InterPro" id="IPR037069">
    <property type="entry name" value="AcylCoA_DH/ox_N_sf"/>
</dbReference>
<gene>
    <name evidence="9" type="ORF">ACFQ0P_08380</name>
</gene>
<sequence length="393" mass="41561">MDDAALTAKSDLFDSESLLTDEERRTRARIARFNADHAAPGAAERWVEGRMALELVPELTRLGVYGGGVQGYGCSGLGDVADGLVAAELAKVDFGLSAFFGIHGVLTLRAISSLGTPEQKSRWLPGMADGSSIGALGITEPDHGSDTAGIETRARSVEGGFRITGRKRWVGNASVADLTVVFAKDDHDAVAAFVVPGGSEGFQATPIEGKIGMRSSWPTDIVLEDVFVPSDHRLDGADGPQIAGAFNAVRPIAAWQALGLSIGAFEATLTYLDAREQFGSPLTSFQLVQHKLAEMAVAISSMRLTCIRVSRALQDGSLTHVMASAAKMLCARQGRSVVSTARDLMGGNGLLADRVVGRHFADMEAVFTYDGTDHIQSLIVGKAITGRSAFRRA</sequence>
<evidence type="ECO:0000256" key="5">
    <source>
        <dbReference type="RuleBase" id="RU362125"/>
    </source>
</evidence>
<proteinExistence type="inferred from homology"/>
<dbReference type="Gene3D" id="1.20.140.10">
    <property type="entry name" value="Butyryl-CoA Dehydrogenase, subunit A, domain 3"/>
    <property type="match status" value="1"/>
</dbReference>
<dbReference type="InterPro" id="IPR009075">
    <property type="entry name" value="AcylCo_DH/oxidase_C"/>
</dbReference>
<evidence type="ECO:0000313" key="9">
    <source>
        <dbReference type="EMBL" id="MFD0790412.1"/>
    </source>
</evidence>
<dbReference type="SUPFAM" id="SSF56645">
    <property type="entry name" value="Acyl-CoA dehydrogenase NM domain-like"/>
    <property type="match status" value="1"/>
</dbReference>
<dbReference type="Proteomes" id="UP001597055">
    <property type="component" value="Unassembled WGS sequence"/>
</dbReference>